<dbReference type="AlphaFoldDB" id="A0A9Q0WCJ2"/>
<keyword evidence="3" id="KW-0378">Hydrolase</keyword>
<accession>A0A9Q0WCJ2</accession>
<dbReference type="InterPro" id="IPR036628">
    <property type="entry name" value="Clp_N_dom_sf"/>
</dbReference>
<keyword evidence="1" id="KW-0677">Repeat</keyword>
<evidence type="ECO:0000256" key="1">
    <source>
        <dbReference type="PROSITE-ProRule" id="PRU01251"/>
    </source>
</evidence>
<name>A0A9Q0WCJ2_9ROSI</name>
<dbReference type="InterPro" id="IPR044217">
    <property type="entry name" value="CLPT1/2"/>
</dbReference>
<keyword evidence="3" id="KW-0067">ATP-binding</keyword>
<evidence type="ECO:0000313" key="3">
    <source>
        <dbReference type="EMBL" id="KAJ6764482.1"/>
    </source>
</evidence>
<dbReference type="PANTHER" id="PTHR47016">
    <property type="entry name" value="ATP-DEPENDENT CLP PROTEASE ATP-BINDING SUBUNIT CLPT1, CHLOROPLASTIC"/>
    <property type="match status" value="1"/>
</dbReference>
<dbReference type="GO" id="GO:0005524">
    <property type="term" value="F:ATP binding"/>
    <property type="evidence" value="ECO:0007669"/>
    <property type="project" value="UniProtKB-KW"/>
</dbReference>
<proteinExistence type="predicted"/>
<keyword evidence="4" id="KW-1185">Reference proteome</keyword>
<organism evidence="3 4">
    <name type="scientific">Salix koriyanagi</name>
    <dbReference type="NCBI Taxonomy" id="2511006"/>
    <lineage>
        <taxon>Eukaryota</taxon>
        <taxon>Viridiplantae</taxon>
        <taxon>Streptophyta</taxon>
        <taxon>Embryophyta</taxon>
        <taxon>Tracheophyta</taxon>
        <taxon>Spermatophyta</taxon>
        <taxon>Magnoliopsida</taxon>
        <taxon>eudicotyledons</taxon>
        <taxon>Gunneridae</taxon>
        <taxon>Pentapetalae</taxon>
        <taxon>rosids</taxon>
        <taxon>fabids</taxon>
        <taxon>Malpighiales</taxon>
        <taxon>Salicaceae</taxon>
        <taxon>Saliceae</taxon>
        <taxon>Salix</taxon>
    </lineage>
</organism>
<reference evidence="3" key="2">
    <citation type="journal article" date="2023" name="Int. J. Mol. Sci.">
        <title>De Novo Assembly and Annotation of 11 Diverse Shrub Willow (Salix) Genomes Reveals Novel Gene Organization in Sex-Linked Regions.</title>
        <authorList>
            <person name="Hyden B."/>
            <person name="Feng K."/>
            <person name="Yates T.B."/>
            <person name="Jawdy S."/>
            <person name="Cereghino C."/>
            <person name="Smart L.B."/>
            <person name="Muchero W."/>
        </authorList>
    </citation>
    <scope>NUCLEOTIDE SEQUENCE</scope>
    <source>
        <tissue evidence="3">Shoot tip</tissue>
    </source>
</reference>
<keyword evidence="3" id="KW-0645">Protease</keyword>
<gene>
    <name evidence="3" type="ORF">OIU74_023379</name>
</gene>
<dbReference type="PANTHER" id="PTHR47016:SF1">
    <property type="entry name" value="ATP-DEPENDENT CLP PROTEASE ATP-BINDING SUBUNIT CLPT1, CHLOROPLASTIC"/>
    <property type="match status" value="1"/>
</dbReference>
<dbReference type="EMBL" id="JAPFFM010000004">
    <property type="protein sequence ID" value="KAJ6764482.1"/>
    <property type="molecule type" value="Genomic_DNA"/>
</dbReference>
<evidence type="ECO:0000259" key="2">
    <source>
        <dbReference type="PROSITE" id="PS51903"/>
    </source>
</evidence>
<protein>
    <submittedName>
        <fullName evidence="3">ATP-DEPENDENT CLP PROTEASE ATP-BINDING SUBUNIT CLPT1 CHLOROPLASTIC</fullName>
    </submittedName>
</protein>
<dbReference type="InterPro" id="IPR004176">
    <property type="entry name" value="Clp_R_N"/>
</dbReference>
<dbReference type="GO" id="GO:0006508">
    <property type="term" value="P:proteolysis"/>
    <property type="evidence" value="ECO:0007669"/>
    <property type="project" value="UniProtKB-KW"/>
</dbReference>
<sequence length="276" mass="30726">MASNSLSFPPIAISTSQICNEKPHNSSLLPLPLSSLYGKKLLISHSKLRTLALQYNNPSTTVTVLSTLPTKKYTSEKIPKWSARAIRSFGLGELEARKLKYPNTGTEALLMGILIEGTSPAAKFLRANGITFFKVREETVNLLGKSEMYFFSPEHPPLTEQAQRALDWAEMEVTCLCMLYVKFQSLKGDSGEITTTHILLGIWSEKESAGRRILETLGFNDDKAKEVIESMNRDVALSSSSQKIHTQVVGSRWSKFVIKELVPCTGCFNFLNQMLS</sequence>
<dbReference type="GO" id="GO:0008233">
    <property type="term" value="F:peptidase activity"/>
    <property type="evidence" value="ECO:0007669"/>
    <property type="project" value="UniProtKB-KW"/>
</dbReference>
<feature type="domain" description="Clp R" evidence="2">
    <location>
        <begin position="78"/>
        <end position="234"/>
    </location>
</feature>
<evidence type="ECO:0000313" key="4">
    <source>
        <dbReference type="Proteomes" id="UP001151752"/>
    </source>
</evidence>
<dbReference type="PROSITE" id="PS51903">
    <property type="entry name" value="CLP_R"/>
    <property type="match status" value="1"/>
</dbReference>
<reference evidence="3" key="1">
    <citation type="submission" date="2022-11" db="EMBL/GenBank/DDBJ databases">
        <authorList>
            <person name="Hyden B.L."/>
            <person name="Feng K."/>
            <person name="Yates T."/>
            <person name="Jawdy S."/>
            <person name="Smart L.B."/>
            <person name="Muchero W."/>
        </authorList>
    </citation>
    <scope>NUCLEOTIDE SEQUENCE</scope>
    <source>
        <tissue evidence="3">Shoot tip</tissue>
    </source>
</reference>
<keyword evidence="3" id="KW-0547">Nucleotide-binding</keyword>
<dbReference type="Proteomes" id="UP001151752">
    <property type="component" value="Chromosome 12"/>
</dbReference>
<comment type="caution">
    <text evidence="3">The sequence shown here is derived from an EMBL/GenBank/DDBJ whole genome shotgun (WGS) entry which is preliminary data.</text>
</comment>
<dbReference type="SUPFAM" id="SSF81923">
    <property type="entry name" value="Double Clp-N motif"/>
    <property type="match status" value="1"/>
</dbReference>
<dbReference type="Pfam" id="PF02861">
    <property type="entry name" value="Clp_N"/>
    <property type="match status" value="1"/>
</dbReference>
<dbReference type="Gene3D" id="1.10.1780.10">
    <property type="entry name" value="Clp, N-terminal domain"/>
    <property type="match status" value="1"/>
</dbReference>